<feature type="transmembrane region" description="Helical" evidence="1">
    <location>
        <begin position="21"/>
        <end position="43"/>
    </location>
</feature>
<dbReference type="GeneID" id="83201545"/>
<protein>
    <submittedName>
        <fullName evidence="2">Uncharacterized protein</fullName>
    </submittedName>
</protein>
<reference evidence="2" key="1">
    <citation type="submission" date="2022-11" db="EMBL/GenBank/DDBJ databases">
        <authorList>
            <person name="Petersen C."/>
        </authorList>
    </citation>
    <scope>NUCLEOTIDE SEQUENCE</scope>
    <source>
        <strain evidence="2">IBT 19713</strain>
    </source>
</reference>
<feature type="transmembrane region" description="Helical" evidence="1">
    <location>
        <begin position="55"/>
        <end position="75"/>
    </location>
</feature>
<sequence>MSNPQASRRNGIRPSQYTFGIQALPLLVSGVYTLVCPGVAAKFPNSPMQGLGNGTIQALSLTSISLGTFYGLAAYQNNIPMMLTAIPGRLLAMFVFHRAGGGWKDVAPFEGAMALLTAIGLYWSWATEQPVTEKEE</sequence>
<dbReference type="AlphaFoldDB" id="A0A9W9NY94"/>
<accession>A0A9W9NY94</accession>
<keyword evidence="1" id="KW-0812">Transmembrane</keyword>
<keyword evidence="1" id="KW-1133">Transmembrane helix</keyword>
<dbReference type="Proteomes" id="UP001150941">
    <property type="component" value="Unassembled WGS sequence"/>
</dbReference>
<dbReference type="EMBL" id="JAPQKS010000004">
    <property type="protein sequence ID" value="KAJ5231989.1"/>
    <property type="molecule type" value="Genomic_DNA"/>
</dbReference>
<proteinExistence type="predicted"/>
<organism evidence="2 3">
    <name type="scientific">Penicillium chermesinum</name>
    <dbReference type="NCBI Taxonomy" id="63820"/>
    <lineage>
        <taxon>Eukaryota</taxon>
        <taxon>Fungi</taxon>
        <taxon>Dikarya</taxon>
        <taxon>Ascomycota</taxon>
        <taxon>Pezizomycotina</taxon>
        <taxon>Eurotiomycetes</taxon>
        <taxon>Eurotiomycetidae</taxon>
        <taxon>Eurotiales</taxon>
        <taxon>Aspergillaceae</taxon>
        <taxon>Penicillium</taxon>
    </lineage>
</organism>
<dbReference type="OrthoDB" id="10042947at2759"/>
<dbReference type="RefSeq" id="XP_058329982.1">
    <property type="nucleotide sequence ID" value="XM_058474242.1"/>
</dbReference>
<keyword evidence="3" id="KW-1185">Reference proteome</keyword>
<evidence type="ECO:0000313" key="3">
    <source>
        <dbReference type="Proteomes" id="UP001150941"/>
    </source>
</evidence>
<evidence type="ECO:0000313" key="2">
    <source>
        <dbReference type="EMBL" id="KAJ5231989.1"/>
    </source>
</evidence>
<comment type="caution">
    <text evidence="2">The sequence shown here is derived from an EMBL/GenBank/DDBJ whole genome shotgun (WGS) entry which is preliminary data.</text>
</comment>
<evidence type="ECO:0000256" key="1">
    <source>
        <dbReference type="SAM" id="Phobius"/>
    </source>
</evidence>
<gene>
    <name evidence="2" type="ORF">N7468_004945</name>
</gene>
<reference evidence="2" key="2">
    <citation type="journal article" date="2023" name="IMA Fungus">
        <title>Comparative genomic study of the Penicillium genus elucidates a diverse pangenome and 15 lateral gene transfer events.</title>
        <authorList>
            <person name="Petersen C."/>
            <person name="Sorensen T."/>
            <person name="Nielsen M.R."/>
            <person name="Sondergaard T.E."/>
            <person name="Sorensen J.L."/>
            <person name="Fitzpatrick D.A."/>
            <person name="Frisvad J.C."/>
            <person name="Nielsen K.L."/>
        </authorList>
    </citation>
    <scope>NUCLEOTIDE SEQUENCE</scope>
    <source>
        <strain evidence="2">IBT 19713</strain>
    </source>
</reference>
<keyword evidence="1" id="KW-0472">Membrane</keyword>
<name>A0A9W9NY94_9EURO</name>